<evidence type="ECO:0000313" key="3">
    <source>
        <dbReference type="Proteomes" id="UP000259465"/>
    </source>
</evidence>
<dbReference type="RefSeq" id="WP_118268411.1">
    <property type="nucleotide sequence ID" value="NZ_CP031968.1"/>
</dbReference>
<accession>A0AAD0RZ54</accession>
<dbReference type="EMBL" id="CP031968">
    <property type="protein sequence ID" value="AXT48448.1"/>
    <property type="molecule type" value="Genomic_DNA"/>
</dbReference>
<dbReference type="KEGG" id="crz:D1345_20780"/>
<organism evidence="2 3">
    <name type="scientific">Chromobacterium rhizoryzae</name>
    <dbReference type="NCBI Taxonomy" id="1778675"/>
    <lineage>
        <taxon>Bacteria</taxon>
        <taxon>Pseudomonadati</taxon>
        <taxon>Pseudomonadota</taxon>
        <taxon>Betaproteobacteria</taxon>
        <taxon>Neisseriales</taxon>
        <taxon>Chromobacteriaceae</taxon>
        <taxon>Chromobacterium</taxon>
    </lineage>
</organism>
<dbReference type="AlphaFoldDB" id="A0AAD0RZ54"/>
<evidence type="ECO:0000256" key="1">
    <source>
        <dbReference type="SAM" id="MobiDB-lite"/>
    </source>
</evidence>
<keyword evidence="3" id="KW-1185">Reference proteome</keyword>
<sequence length="63" mass="6609">MSQDPQALRQTLGSFATGVAVASGLEPQARARQGENARKRAPFTQERHGAPLIGAASTIKPIP</sequence>
<reference evidence="2 3" key="1">
    <citation type="submission" date="2018-08" db="EMBL/GenBank/DDBJ databases">
        <title>Complete genome sequence of JP2-74.</title>
        <authorList>
            <person name="Wu L."/>
        </authorList>
    </citation>
    <scope>NUCLEOTIDE SEQUENCE [LARGE SCALE GENOMIC DNA]</scope>
    <source>
        <strain evidence="2 3">JP2-74</strain>
    </source>
</reference>
<feature type="region of interest" description="Disordered" evidence="1">
    <location>
        <begin position="27"/>
        <end position="63"/>
    </location>
</feature>
<dbReference type="Proteomes" id="UP000259465">
    <property type="component" value="Chromosome"/>
</dbReference>
<evidence type="ECO:0000313" key="2">
    <source>
        <dbReference type="EMBL" id="AXT48448.1"/>
    </source>
</evidence>
<protein>
    <submittedName>
        <fullName evidence="2">Uncharacterized protein</fullName>
    </submittedName>
</protein>
<gene>
    <name evidence="2" type="ORF">D1345_20780</name>
</gene>
<proteinExistence type="predicted"/>
<name>A0AAD0RZ54_9NEIS</name>